<feature type="short sequence motif" description="Q motif" evidence="6">
    <location>
        <begin position="93"/>
        <end position="121"/>
    </location>
</feature>
<dbReference type="SMART" id="SM00487">
    <property type="entry name" value="DEXDc"/>
    <property type="match status" value="1"/>
</dbReference>
<dbReference type="Pfam" id="PF00270">
    <property type="entry name" value="DEAD"/>
    <property type="match status" value="1"/>
</dbReference>
<evidence type="ECO:0000259" key="11">
    <source>
        <dbReference type="PROSITE" id="PS51195"/>
    </source>
</evidence>
<evidence type="ECO:0000256" key="4">
    <source>
        <dbReference type="ARBA" id="ARBA00022840"/>
    </source>
</evidence>
<comment type="domain">
    <text evidence="7">The Q motif is unique to and characteristic of the DEAD box family of RNA helicases and controls ATP binding and hydrolysis.</text>
</comment>
<dbReference type="InterPro" id="IPR014014">
    <property type="entry name" value="RNA_helicase_DEAD_Q_motif"/>
</dbReference>
<dbReference type="Pfam" id="PF00271">
    <property type="entry name" value="Helicase_C"/>
    <property type="match status" value="1"/>
</dbReference>
<keyword evidence="3 7" id="KW-0347">Helicase</keyword>
<protein>
    <recommendedName>
        <fullName evidence="7">ATP-dependent RNA helicase</fullName>
        <ecNumber evidence="7">3.6.4.13</ecNumber>
    </recommendedName>
</protein>
<keyword evidence="4 7" id="KW-0067">ATP-binding</keyword>
<evidence type="ECO:0000256" key="3">
    <source>
        <dbReference type="ARBA" id="ARBA00022806"/>
    </source>
</evidence>
<dbReference type="PROSITE" id="PS51194">
    <property type="entry name" value="HELICASE_CTER"/>
    <property type="match status" value="1"/>
</dbReference>
<dbReference type="GO" id="GO:0003724">
    <property type="term" value="F:RNA helicase activity"/>
    <property type="evidence" value="ECO:0007669"/>
    <property type="project" value="UniProtKB-EC"/>
</dbReference>
<dbReference type="GO" id="GO:0016787">
    <property type="term" value="F:hydrolase activity"/>
    <property type="evidence" value="ECO:0007669"/>
    <property type="project" value="UniProtKB-KW"/>
</dbReference>
<dbReference type="InterPro" id="IPR011545">
    <property type="entry name" value="DEAD/DEAH_box_helicase_dom"/>
</dbReference>
<evidence type="ECO:0000256" key="2">
    <source>
        <dbReference type="ARBA" id="ARBA00022801"/>
    </source>
</evidence>
<dbReference type="InterPro" id="IPR001650">
    <property type="entry name" value="Helicase_C-like"/>
</dbReference>
<dbReference type="OrthoDB" id="4310724at2759"/>
<keyword evidence="5 7" id="KW-0694">RNA-binding</keyword>
<name>A0A9N9QAC6_9CUCU</name>
<keyword evidence="1 7" id="KW-0547">Nucleotide-binding</keyword>
<evidence type="ECO:0000256" key="5">
    <source>
        <dbReference type="ARBA" id="ARBA00022884"/>
    </source>
</evidence>
<dbReference type="PANTHER" id="PTHR24031">
    <property type="entry name" value="RNA HELICASE"/>
    <property type="match status" value="1"/>
</dbReference>
<dbReference type="PROSITE" id="PS51195">
    <property type="entry name" value="Q_MOTIF"/>
    <property type="match status" value="1"/>
</dbReference>
<dbReference type="SMART" id="SM00490">
    <property type="entry name" value="HELICc"/>
    <property type="match status" value="1"/>
</dbReference>
<feature type="compositionally biased region" description="Basic and acidic residues" evidence="8">
    <location>
        <begin position="51"/>
        <end position="64"/>
    </location>
</feature>
<dbReference type="InterPro" id="IPR014001">
    <property type="entry name" value="Helicase_ATP-bd"/>
</dbReference>
<evidence type="ECO:0000313" key="12">
    <source>
        <dbReference type="EMBL" id="CAG9762185.1"/>
    </source>
</evidence>
<sequence length="710" mass="79810">MSIVVNNWKPVKLEGAILANGLSEGLIGIEECTDYDASNIVTIKKKRKKKNAENKNPKKPKPDSEELLSPSKQGSTEENTEETEEVTNNNSMIAWEQYFLDDSILKALNEQGFHQPTEIQAFTLPSAILGQRDILGAAETGSGKTLAFGLPILNGILRLKEQANNKTSTNNESDSESDDELGLDENGIGCVNSYKIKDTVIRKPLYALIITPTRELAMQVKSHLTNIAKYTGINIAVIVGGMAAVKQERILSHGPEIVVGTPGRLWKLIQQGNEHLSQIDNIRFLAIDETDRMLERGHFKELHDVLERINMDEEIRNKRQNFVFSATLTLIHDIPKHLLTKNKIKGRKVNDMSPEQKLQKIVATLGVTNPKIVDLSQGTGTSGTLTECRITCAIDEKDHYVYYFLKKHPGRTLIFCNSIGCVKRLTTLLSLLDCSPLPLHASMQQRQRLKNLERFRDTENSILIATDVAARGLDIPKIDHVLHYQTPRTSESYVHRSGRTARASKQGITILLMEPNEFSNYLKLCKTLGKGEDLPIFPVNDKFLSAVKERVNLARDLDKLELQVRKANSEEGWLQKAAKDMDIIVDGIYKKYDSEETSSSRKLAEIKRKRLGTLLAAQIFPKGFSGKFPFMENAGNTIFETAGSEEKAIDVMKTAIESNLKLKKKHIPLYKPKNKESIKKDRGVINIKLNKFTNGKKNSFKKSQKGRKRR</sequence>
<comment type="function">
    <text evidence="7">RNA helicase.</text>
</comment>
<comment type="similarity">
    <text evidence="7">Belongs to the DEAD box helicase family.</text>
</comment>
<evidence type="ECO:0000259" key="9">
    <source>
        <dbReference type="PROSITE" id="PS51192"/>
    </source>
</evidence>
<dbReference type="EMBL" id="OU892287">
    <property type="protein sequence ID" value="CAG9762185.1"/>
    <property type="molecule type" value="Genomic_DNA"/>
</dbReference>
<dbReference type="SUPFAM" id="SSF52540">
    <property type="entry name" value="P-loop containing nucleoside triphosphate hydrolases"/>
    <property type="match status" value="2"/>
</dbReference>
<evidence type="ECO:0000256" key="1">
    <source>
        <dbReference type="ARBA" id="ARBA00022741"/>
    </source>
</evidence>
<dbReference type="Proteomes" id="UP001152799">
    <property type="component" value="Chromosome 11"/>
</dbReference>
<dbReference type="AlphaFoldDB" id="A0A9N9QAC6"/>
<proteinExistence type="inferred from homology"/>
<comment type="catalytic activity">
    <reaction evidence="7">
        <text>ATP + H2O = ADP + phosphate + H(+)</text>
        <dbReference type="Rhea" id="RHEA:13065"/>
        <dbReference type="ChEBI" id="CHEBI:15377"/>
        <dbReference type="ChEBI" id="CHEBI:15378"/>
        <dbReference type="ChEBI" id="CHEBI:30616"/>
        <dbReference type="ChEBI" id="CHEBI:43474"/>
        <dbReference type="ChEBI" id="CHEBI:456216"/>
        <dbReference type="EC" id="3.6.4.13"/>
    </reaction>
</comment>
<keyword evidence="13" id="KW-1185">Reference proteome</keyword>
<dbReference type="InterPro" id="IPR027417">
    <property type="entry name" value="P-loop_NTPase"/>
</dbReference>
<keyword evidence="2 7" id="KW-0378">Hydrolase</keyword>
<dbReference type="CDD" id="cd17946">
    <property type="entry name" value="DEADc_DDX24"/>
    <property type="match status" value="1"/>
</dbReference>
<evidence type="ECO:0000256" key="8">
    <source>
        <dbReference type="SAM" id="MobiDB-lite"/>
    </source>
</evidence>
<evidence type="ECO:0000313" key="13">
    <source>
        <dbReference type="Proteomes" id="UP001152799"/>
    </source>
</evidence>
<dbReference type="Gene3D" id="3.40.50.300">
    <property type="entry name" value="P-loop containing nucleotide triphosphate hydrolases"/>
    <property type="match status" value="2"/>
</dbReference>
<feature type="domain" description="Helicase ATP-binding" evidence="9">
    <location>
        <begin position="125"/>
        <end position="346"/>
    </location>
</feature>
<evidence type="ECO:0000256" key="6">
    <source>
        <dbReference type="PROSITE-ProRule" id="PRU00552"/>
    </source>
</evidence>
<reference evidence="12" key="1">
    <citation type="submission" date="2022-01" db="EMBL/GenBank/DDBJ databases">
        <authorList>
            <person name="King R."/>
        </authorList>
    </citation>
    <scope>NUCLEOTIDE SEQUENCE</scope>
</reference>
<dbReference type="GO" id="GO:0005524">
    <property type="term" value="F:ATP binding"/>
    <property type="evidence" value="ECO:0007669"/>
    <property type="project" value="UniProtKB-UniRule"/>
</dbReference>
<accession>A0A9N9QAC6</accession>
<gene>
    <name evidence="12" type="ORF">CEUTPL_LOCUS2869</name>
</gene>
<dbReference type="PROSITE" id="PS51192">
    <property type="entry name" value="HELICASE_ATP_BIND_1"/>
    <property type="match status" value="1"/>
</dbReference>
<dbReference type="GO" id="GO:0003723">
    <property type="term" value="F:RNA binding"/>
    <property type="evidence" value="ECO:0007669"/>
    <property type="project" value="UniProtKB-UniRule"/>
</dbReference>
<feature type="domain" description="DEAD-box RNA helicase Q" evidence="11">
    <location>
        <begin position="93"/>
        <end position="121"/>
    </location>
</feature>
<dbReference type="CDD" id="cd18787">
    <property type="entry name" value="SF2_C_DEAD"/>
    <property type="match status" value="1"/>
</dbReference>
<evidence type="ECO:0000259" key="10">
    <source>
        <dbReference type="PROSITE" id="PS51194"/>
    </source>
</evidence>
<evidence type="ECO:0000256" key="7">
    <source>
        <dbReference type="RuleBase" id="RU365068"/>
    </source>
</evidence>
<feature type="domain" description="Helicase C-terminal" evidence="10">
    <location>
        <begin position="396"/>
        <end position="545"/>
    </location>
</feature>
<dbReference type="EC" id="3.6.4.13" evidence="7"/>
<organism evidence="12 13">
    <name type="scientific">Ceutorhynchus assimilis</name>
    <name type="common">cabbage seed weevil</name>
    <dbReference type="NCBI Taxonomy" id="467358"/>
    <lineage>
        <taxon>Eukaryota</taxon>
        <taxon>Metazoa</taxon>
        <taxon>Ecdysozoa</taxon>
        <taxon>Arthropoda</taxon>
        <taxon>Hexapoda</taxon>
        <taxon>Insecta</taxon>
        <taxon>Pterygota</taxon>
        <taxon>Neoptera</taxon>
        <taxon>Endopterygota</taxon>
        <taxon>Coleoptera</taxon>
        <taxon>Polyphaga</taxon>
        <taxon>Cucujiformia</taxon>
        <taxon>Curculionidae</taxon>
        <taxon>Ceutorhynchinae</taxon>
        <taxon>Ceutorhynchus</taxon>
    </lineage>
</organism>
<feature type="region of interest" description="Disordered" evidence="8">
    <location>
        <begin position="46"/>
        <end position="88"/>
    </location>
</feature>